<dbReference type="InterPro" id="IPR003593">
    <property type="entry name" value="AAA+_ATPase"/>
</dbReference>
<dbReference type="Proteomes" id="UP000190625">
    <property type="component" value="Unassembled WGS sequence"/>
</dbReference>
<dbReference type="GO" id="GO:0005524">
    <property type="term" value="F:ATP binding"/>
    <property type="evidence" value="ECO:0007669"/>
    <property type="project" value="UniProtKB-KW"/>
</dbReference>
<dbReference type="InterPro" id="IPR020568">
    <property type="entry name" value="Ribosomal_Su5_D2-typ_SF"/>
</dbReference>
<name>A0A1T4MA76_9FIRM</name>
<evidence type="ECO:0000256" key="3">
    <source>
        <dbReference type="ARBA" id="ARBA00022840"/>
    </source>
</evidence>
<accession>A0A1T4MA76</accession>
<keyword evidence="2" id="KW-0547">Nucleotide-binding</keyword>
<organism evidence="5 6">
    <name type="scientific">Selenihalanaerobacter shriftii</name>
    <dbReference type="NCBI Taxonomy" id="142842"/>
    <lineage>
        <taxon>Bacteria</taxon>
        <taxon>Bacillati</taxon>
        <taxon>Bacillota</taxon>
        <taxon>Clostridia</taxon>
        <taxon>Halanaerobiales</taxon>
        <taxon>Halobacteroidaceae</taxon>
        <taxon>Selenihalanaerobacter</taxon>
    </lineage>
</organism>
<dbReference type="PANTHER" id="PTHR32039:SF7">
    <property type="entry name" value="COMPETENCE PROTEIN COMM"/>
    <property type="match status" value="1"/>
</dbReference>
<keyword evidence="6" id="KW-1185">Reference proteome</keyword>
<dbReference type="Gene3D" id="3.30.230.10">
    <property type="match status" value="1"/>
</dbReference>
<keyword evidence="3" id="KW-0067">ATP-binding</keyword>
<comment type="similarity">
    <text evidence="1">Belongs to the Mg-chelatase subunits D/I family. ComM subfamily.</text>
</comment>
<dbReference type="SUPFAM" id="SSF54211">
    <property type="entry name" value="Ribosomal protein S5 domain 2-like"/>
    <property type="match status" value="1"/>
</dbReference>
<dbReference type="Pfam" id="PF13541">
    <property type="entry name" value="ChlI"/>
    <property type="match status" value="1"/>
</dbReference>
<dbReference type="GO" id="GO:0003677">
    <property type="term" value="F:DNA binding"/>
    <property type="evidence" value="ECO:0007669"/>
    <property type="project" value="InterPro"/>
</dbReference>
<dbReference type="Pfam" id="PF13335">
    <property type="entry name" value="Mg_chelatase_C"/>
    <property type="match status" value="1"/>
</dbReference>
<dbReference type="Gene3D" id="3.40.50.300">
    <property type="entry name" value="P-loop containing nucleotide triphosphate hydrolases"/>
    <property type="match status" value="1"/>
</dbReference>
<dbReference type="PANTHER" id="PTHR32039">
    <property type="entry name" value="MAGNESIUM-CHELATASE SUBUNIT CHLI"/>
    <property type="match status" value="1"/>
</dbReference>
<gene>
    <name evidence="5" type="ORF">SAMN02745118_01399</name>
</gene>
<dbReference type="InterPro" id="IPR045006">
    <property type="entry name" value="CHLI-like"/>
</dbReference>
<dbReference type="STRING" id="142842.SAMN02745118_01399"/>
<evidence type="ECO:0000313" key="5">
    <source>
        <dbReference type="EMBL" id="SJZ63766.1"/>
    </source>
</evidence>
<dbReference type="SMART" id="SM00382">
    <property type="entry name" value="AAA"/>
    <property type="match status" value="1"/>
</dbReference>
<proteinExistence type="inferred from homology"/>
<dbReference type="RefSeq" id="WP_078809877.1">
    <property type="nucleotide sequence ID" value="NZ_FUWM01000010.1"/>
</dbReference>
<feature type="domain" description="AAA+ ATPase" evidence="4">
    <location>
        <begin position="211"/>
        <end position="394"/>
    </location>
</feature>
<evidence type="ECO:0000259" key="4">
    <source>
        <dbReference type="SMART" id="SM00382"/>
    </source>
</evidence>
<dbReference type="InterPro" id="IPR025158">
    <property type="entry name" value="Mg_chelat-rel_C"/>
</dbReference>
<dbReference type="EMBL" id="FUWM01000010">
    <property type="protein sequence ID" value="SJZ63766.1"/>
    <property type="molecule type" value="Genomic_DNA"/>
</dbReference>
<dbReference type="InterPro" id="IPR001208">
    <property type="entry name" value="MCM_dom"/>
</dbReference>
<evidence type="ECO:0000313" key="6">
    <source>
        <dbReference type="Proteomes" id="UP000190625"/>
    </source>
</evidence>
<dbReference type="PRINTS" id="PR01657">
    <property type="entry name" value="MCMFAMILY"/>
</dbReference>
<dbReference type="InterPro" id="IPR014721">
    <property type="entry name" value="Ribsml_uS5_D2-typ_fold_subgr"/>
</dbReference>
<dbReference type="AlphaFoldDB" id="A0A1T4MA76"/>
<evidence type="ECO:0000256" key="1">
    <source>
        <dbReference type="ARBA" id="ARBA00006354"/>
    </source>
</evidence>
<dbReference type="NCBIfam" id="TIGR00368">
    <property type="entry name" value="YifB family Mg chelatase-like AAA ATPase"/>
    <property type="match status" value="1"/>
</dbReference>
<dbReference type="InterPro" id="IPR000523">
    <property type="entry name" value="Mg_chelatse_chII-like_cat_dom"/>
</dbReference>
<evidence type="ECO:0000256" key="2">
    <source>
        <dbReference type="ARBA" id="ARBA00022741"/>
    </source>
</evidence>
<dbReference type="InterPro" id="IPR027417">
    <property type="entry name" value="P-loop_NTPase"/>
</dbReference>
<dbReference type="InterPro" id="IPR004482">
    <property type="entry name" value="Mg_chelat-rel"/>
</dbReference>
<dbReference type="Pfam" id="PF01078">
    <property type="entry name" value="Mg_chelatase"/>
    <property type="match status" value="1"/>
</dbReference>
<sequence length="509" mass="55960">MISKVKSSAVLGIEAYLVDVEIDLAQGLPSFNLVGLPDAAVKESRERVRAAIKNTGFQFPVKRITVNLAPADIKKEGAAYDLPIAIGILAAQGLIDSQDLDDYLVVGELSLTGDLRRINGALPMAIQAKTEGKKGMILPAINASEAAVVEGIEIIPVNSLLETVDFLNTRMLENAVEVDYKLNLTSDYKVDFAEVKGQQAAKRALEIAAAGGHNVIMIGPPGSGKTMLSRRLPTILPDLSLDEAVELTKIYSILGLLPTDEPLITTRPFRSPHHTTSNAGMIGGGRIPQPGEVSLAHYGVLFLDELPEFNRNVLEVLRQPLEEREVTISRSLTTLTYPANIMLIAAMNPCPCGFHGDSKQNCSCSHYEVERYLNKVSGPLLDRIDIHIEVPRLEAEVISSSPDGESSAQIRARVNKARQIQYKRFKDEEINCNSEMNGRLLEEYCELTIEGKELLKTAIKRLNLSARAYDRILKLSRTIADLAGANKIQEEYIAEAVQYRDLDRKFFAN</sequence>
<reference evidence="6" key="1">
    <citation type="submission" date="2017-02" db="EMBL/GenBank/DDBJ databases">
        <authorList>
            <person name="Varghese N."/>
            <person name="Submissions S."/>
        </authorList>
    </citation>
    <scope>NUCLEOTIDE SEQUENCE [LARGE SCALE GENOMIC DNA]</scope>
    <source>
        <strain evidence="6">ATCC BAA-73</strain>
    </source>
</reference>
<dbReference type="SUPFAM" id="SSF52540">
    <property type="entry name" value="P-loop containing nucleoside triphosphate hydrolases"/>
    <property type="match status" value="1"/>
</dbReference>
<dbReference type="OrthoDB" id="9813147at2"/>
<protein>
    <submittedName>
        <fullName evidence="5">Magnesium chelatase family protein</fullName>
    </submittedName>
</protein>